<accession>A0ABU5IJ19</accession>
<reference evidence="1 2" key="1">
    <citation type="submission" date="2023-11" db="EMBL/GenBank/DDBJ databases">
        <title>Draft genome of Azohydromonas lata strain H1 (DSM1123), a polyhydroxyalkanoate producer.</title>
        <authorList>
            <person name="Traversa D."/>
            <person name="D'Addabbo P."/>
            <person name="Pazzani C."/>
            <person name="Manzari C."/>
            <person name="Chiara M."/>
            <person name="Scrascia M."/>
        </authorList>
    </citation>
    <scope>NUCLEOTIDE SEQUENCE [LARGE SCALE GENOMIC DNA]</scope>
    <source>
        <strain evidence="1 2">H1</strain>
    </source>
</reference>
<proteinExistence type="predicted"/>
<dbReference type="EMBL" id="JAXOJX010000035">
    <property type="protein sequence ID" value="MDZ5458871.1"/>
    <property type="molecule type" value="Genomic_DNA"/>
</dbReference>
<evidence type="ECO:0000313" key="1">
    <source>
        <dbReference type="EMBL" id="MDZ5458871.1"/>
    </source>
</evidence>
<comment type="caution">
    <text evidence="1">The sequence shown here is derived from an EMBL/GenBank/DDBJ whole genome shotgun (WGS) entry which is preliminary data.</text>
</comment>
<dbReference type="InterPro" id="IPR021133">
    <property type="entry name" value="HEAT_type_2"/>
</dbReference>
<name>A0ABU5IJ19_9BURK</name>
<keyword evidence="2" id="KW-1185">Reference proteome</keyword>
<dbReference type="PROSITE" id="PS50077">
    <property type="entry name" value="HEAT_REPEAT"/>
    <property type="match status" value="1"/>
</dbReference>
<dbReference type="Pfam" id="PF08713">
    <property type="entry name" value="DNA_alkylation"/>
    <property type="match status" value="1"/>
</dbReference>
<dbReference type="InterPro" id="IPR016024">
    <property type="entry name" value="ARM-type_fold"/>
</dbReference>
<protein>
    <submittedName>
        <fullName evidence="1">DNA alkylation repair protein</fullName>
    </submittedName>
</protein>
<gene>
    <name evidence="1" type="ORF">SM757_20005</name>
</gene>
<organism evidence="1 2">
    <name type="scientific">Azohydromonas lata</name>
    <dbReference type="NCBI Taxonomy" id="45677"/>
    <lineage>
        <taxon>Bacteria</taxon>
        <taxon>Pseudomonadati</taxon>
        <taxon>Pseudomonadota</taxon>
        <taxon>Betaproteobacteria</taxon>
        <taxon>Burkholderiales</taxon>
        <taxon>Sphaerotilaceae</taxon>
        <taxon>Azohydromonas</taxon>
    </lineage>
</organism>
<dbReference type="Gene3D" id="1.25.40.290">
    <property type="entry name" value="ARM repeat domains"/>
    <property type="match status" value="1"/>
</dbReference>
<dbReference type="Proteomes" id="UP001293718">
    <property type="component" value="Unassembled WGS sequence"/>
</dbReference>
<sequence>MKRLLGEEAVDGLAHNLRLAYPAFDAGAFRAAALEGLEPLGIMDRGVHLARAMRKYLPANYASAIAILLDSLTPPMARTDELGLAVFFYLPHVSFVAQYGLDPAGNGGEDPFEVSMRAQYELTRRFSAEFCIRPFLIREPQRTLERLMQWTDDPDPHVRRLCSEGTRPRLPWAMRLPAFDADPTPVLPLLEKLKNDPELYVRRSVANHLGDIAKRHPERVFELCRRWLADADNELRWLIRHALRHPAKKLVPAAVQLRAAACKV</sequence>
<dbReference type="SUPFAM" id="SSF48371">
    <property type="entry name" value="ARM repeat"/>
    <property type="match status" value="1"/>
</dbReference>
<evidence type="ECO:0000313" key="2">
    <source>
        <dbReference type="Proteomes" id="UP001293718"/>
    </source>
</evidence>
<dbReference type="InterPro" id="IPR014825">
    <property type="entry name" value="DNA_alkylation"/>
</dbReference>
<dbReference type="RefSeq" id="WP_322466830.1">
    <property type="nucleotide sequence ID" value="NZ_JAXOJX010000035.1"/>
</dbReference>